<dbReference type="Gene3D" id="3.30.559.10">
    <property type="entry name" value="Chloramphenicol acetyltransferase-like domain"/>
    <property type="match status" value="1"/>
</dbReference>
<evidence type="ECO:0000259" key="11">
    <source>
        <dbReference type="Pfam" id="PF03007"/>
    </source>
</evidence>
<evidence type="ECO:0000256" key="2">
    <source>
        <dbReference type="ARBA" id="ARBA00005189"/>
    </source>
</evidence>
<dbReference type="Pfam" id="PF06974">
    <property type="entry name" value="WS_DGAT_C"/>
    <property type="match status" value="1"/>
</dbReference>
<keyword evidence="8" id="KW-0443">Lipid metabolism</keyword>
<feature type="domain" description="O-acyltransferase WSD1 C-terminal" evidence="12">
    <location>
        <begin position="305"/>
        <end position="449"/>
    </location>
</feature>
<evidence type="ECO:0000256" key="5">
    <source>
        <dbReference type="ARBA" id="ARBA00022516"/>
    </source>
</evidence>
<dbReference type="PANTHER" id="PTHR31650:SF1">
    <property type="entry name" value="WAX ESTER SYNTHASE_DIACYLGLYCEROL ACYLTRANSFERASE 4-RELATED"/>
    <property type="match status" value="1"/>
</dbReference>
<evidence type="ECO:0000256" key="6">
    <source>
        <dbReference type="ARBA" id="ARBA00022679"/>
    </source>
</evidence>
<evidence type="ECO:0000256" key="3">
    <source>
        <dbReference type="ARBA" id="ARBA00009587"/>
    </source>
</evidence>
<evidence type="ECO:0000256" key="1">
    <source>
        <dbReference type="ARBA" id="ARBA00004771"/>
    </source>
</evidence>
<dbReference type="InterPro" id="IPR023213">
    <property type="entry name" value="CAT-like_dom_sf"/>
</dbReference>
<dbReference type="Gene3D" id="3.30.559.30">
    <property type="entry name" value="Nonribosomal peptide synthetase, condensation domain"/>
    <property type="match status" value="1"/>
</dbReference>
<protein>
    <recommendedName>
        <fullName evidence="4">diacylglycerol O-acyltransferase</fullName>
        <ecNumber evidence="4">2.3.1.20</ecNumber>
    </recommendedName>
</protein>
<keyword evidence="14" id="KW-1185">Reference proteome</keyword>
<dbReference type="RefSeq" id="WP_135954273.1">
    <property type="nucleotide sequence ID" value="NZ_JABCKY010000001.1"/>
</dbReference>
<dbReference type="AlphaFoldDB" id="A0A7Y0NKM6"/>
<evidence type="ECO:0000259" key="12">
    <source>
        <dbReference type="Pfam" id="PF06974"/>
    </source>
</evidence>
<sequence length="455" mass="51226">MKPLSPLDQVFLWLEKRQQPMHVGGLQLFSFPEDAADDYVAQLADQLRKQGIVTAPFDQRLTNRFGQPFWVNDEHLDLEHHFRFEALPTPGRIRELLAFVSAEHSHLMDRERPMWEFHLIEGLKDRQFAVYIKIHHSLVDGVSAMRLFQRMLSADPDERNMPPIWSLPLRSRNNTDDNGPSMWRNIAHLLGESGKQLGTVPAVTRALLGTVNRARKDPAYDSIFHAPQCVLNGKITGSRRFAAQSYCLKRIKAVCRAYDTTVNDVVMAMCATALRTYLMNRDALPEKPLVAMVPVSLRKDDSSGGNQVGIILASLGTHLNDAAERLRYIHEDVKASKERYANMSPEGILNYTALLLAPAGFNLLTGLAPKWQTFNVVISNVPGPKEPSYWNGARLEGMYPVSIAMDRIALNMTLTSYCDQIEFGLIGCRRTLPSLQRMLDYLEDGLAELENAAGI</sequence>
<comment type="pathway">
    <text evidence="2">Lipid metabolism.</text>
</comment>
<evidence type="ECO:0000256" key="7">
    <source>
        <dbReference type="ARBA" id="ARBA00022798"/>
    </source>
</evidence>
<keyword evidence="6 13" id="KW-0808">Transferase</keyword>
<evidence type="ECO:0000313" key="14">
    <source>
        <dbReference type="Proteomes" id="UP000567186"/>
    </source>
</evidence>
<dbReference type="InterPro" id="IPR004255">
    <property type="entry name" value="O-acyltransferase_WSD1_N"/>
</dbReference>
<keyword evidence="5" id="KW-0444">Lipid biosynthesis</keyword>
<comment type="pathway">
    <text evidence="1">Glycerolipid metabolism; triacylglycerol biosynthesis.</text>
</comment>
<keyword evidence="7" id="KW-0319">Glycerol metabolism</keyword>
<comment type="catalytic activity">
    <reaction evidence="10">
        <text>an acyl-CoA + a 1,2-diacyl-sn-glycerol = a triacyl-sn-glycerol + CoA</text>
        <dbReference type="Rhea" id="RHEA:10868"/>
        <dbReference type="ChEBI" id="CHEBI:17815"/>
        <dbReference type="ChEBI" id="CHEBI:57287"/>
        <dbReference type="ChEBI" id="CHEBI:58342"/>
        <dbReference type="ChEBI" id="CHEBI:64615"/>
        <dbReference type="EC" id="2.3.1.20"/>
    </reaction>
</comment>
<dbReference type="EC" id="2.3.1.20" evidence="4"/>
<dbReference type="NCBIfam" id="TIGR02946">
    <property type="entry name" value="acyl_WS_DGAT"/>
    <property type="match status" value="1"/>
</dbReference>
<dbReference type="GO" id="GO:0006071">
    <property type="term" value="P:glycerol metabolic process"/>
    <property type="evidence" value="ECO:0007669"/>
    <property type="project" value="UniProtKB-KW"/>
</dbReference>
<accession>A0A7Y0NKM6</accession>
<dbReference type="EMBL" id="JABCKY010000001">
    <property type="protein sequence ID" value="NMT62919.1"/>
    <property type="molecule type" value="Genomic_DNA"/>
</dbReference>
<dbReference type="GO" id="GO:0019432">
    <property type="term" value="P:triglyceride biosynthetic process"/>
    <property type="evidence" value="ECO:0007669"/>
    <property type="project" value="UniProtKB-UniPathway"/>
</dbReference>
<dbReference type="InterPro" id="IPR045034">
    <property type="entry name" value="O-acyltransferase_WSD1-like"/>
</dbReference>
<evidence type="ECO:0000256" key="9">
    <source>
        <dbReference type="ARBA" id="ARBA00023315"/>
    </source>
</evidence>
<dbReference type="OrthoDB" id="9810950at2"/>
<proteinExistence type="inferred from homology"/>
<dbReference type="Proteomes" id="UP000567186">
    <property type="component" value="Unassembled WGS sequence"/>
</dbReference>
<dbReference type="GO" id="GO:0071731">
    <property type="term" value="P:response to nitric oxide"/>
    <property type="evidence" value="ECO:0007669"/>
    <property type="project" value="TreeGrafter"/>
</dbReference>
<evidence type="ECO:0000256" key="8">
    <source>
        <dbReference type="ARBA" id="ARBA00023098"/>
    </source>
</evidence>
<dbReference type="InterPro" id="IPR014292">
    <property type="entry name" value="Acyl_transf_WS/DGAT"/>
</dbReference>
<reference evidence="13 14" key="1">
    <citation type="submission" date="2020-04" db="EMBL/GenBank/DDBJ databases">
        <title>Marinobacter oceani sp. nov., isolated from marine solar saltern.</title>
        <authorList>
            <person name="Chen X.-Y."/>
        </authorList>
    </citation>
    <scope>NUCLEOTIDE SEQUENCE [LARGE SCALE GENOMIC DNA]</scope>
    <source>
        <strain evidence="13 14">W62</strain>
    </source>
</reference>
<evidence type="ECO:0000256" key="4">
    <source>
        <dbReference type="ARBA" id="ARBA00013244"/>
    </source>
</evidence>
<dbReference type="GO" id="GO:0004144">
    <property type="term" value="F:diacylglycerol O-acyltransferase activity"/>
    <property type="evidence" value="ECO:0007669"/>
    <property type="project" value="UniProtKB-EC"/>
</dbReference>
<dbReference type="UniPathway" id="UPA00282"/>
<evidence type="ECO:0000256" key="10">
    <source>
        <dbReference type="ARBA" id="ARBA00048109"/>
    </source>
</evidence>
<dbReference type="GO" id="GO:0001666">
    <property type="term" value="P:response to hypoxia"/>
    <property type="evidence" value="ECO:0007669"/>
    <property type="project" value="TreeGrafter"/>
</dbReference>
<dbReference type="InterPro" id="IPR009721">
    <property type="entry name" value="O-acyltransferase_WSD1_C"/>
</dbReference>
<keyword evidence="9 13" id="KW-0012">Acyltransferase</keyword>
<comment type="similarity">
    <text evidence="3">Belongs to the long-chain O-acyltransferase family.</text>
</comment>
<feature type="domain" description="O-acyltransferase WSD1-like N-terminal" evidence="11">
    <location>
        <begin position="4"/>
        <end position="266"/>
    </location>
</feature>
<gene>
    <name evidence="13" type="ORF">HIU99_04840</name>
</gene>
<evidence type="ECO:0000313" key="13">
    <source>
        <dbReference type="EMBL" id="NMT62919.1"/>
    </source>
</evidence>
<dbReference type="GO" id="GO:0051701">
    <property type="term" value="P:biological process involved in interaction with host"/>
    <property type="evidence" value="ECO:0007669"/>
    <property type="project" value="TreeGrafter"/>
</dbReference>
<dbReference type="SUPFAM" id="SSF52777">
    <property type="entry name" value="CoA-dependent acyltransferases"/>
    <property type="match status" value="2"/>
</dbReference>
<comment type="caution">
    <text evidence="13">The sequence shown here is derived from an EMBL/GenBank/DDBJ whole genome shotgun (WGS) entry which is preliminary data.</text>
</comment>
<organism evidence="13 14">
    <name type="scientific">Marinobacter orientalis</name>
    <dbReference type="NCBI Taxonomy" id="1928859"/>
    <lineage>
        <taxon>Bacteria</taxon>
        <taxon>Pseudomonadati</taxon>
        <taxon>Pseudomonadota</taxon>
        <taxon>Gammaproteobacteria</taxon>
        <taxon>Pseudomonadales</taxon>
        <taxon>Marinobacteraceae</taxon>
        <taxon>Marinobacter</taxon>
    </lineage>
</organism>
<dbReference type="PANTHER" id="PTHR31650">
    <property type="entry name" value="O-ACYLTRANSFERASE (WSD1-LIKE) FAMILY PROTEIN"/>
    <property type="match status" value="1"/>
</dbReference>
<dbReference type="GO" id="GO:0005886">
    <property type="term" value="C:plasma membrane"/>
    <property type="evidence" value="ECO:0007669"/>
    <property type="project" value="TreeGrafter"/>
</dbReference>
<name>A0A7Y0NKM6_9GAMM</name>
<dbReference type="Pfam" id="PF03007">
    <property type="entry name" value="WS_DGAT_cat"/>
    <property type="match status" value="1"/>
</dbReference>